<reference evidence="3 4" key="1">
    <citation type="submission" date="2018-06" db="EMBL/GenBank/DDBJ databases">
        <authorList>
            <consortium name="Pathogen Informatics"/>
            <person name="Doyle S."/>
        </authorList>
    </citation>
    <scope>NUCLEOTIDE SEQUENCE [LARGE SCALE GENOMIC DNA]</scope>
    <source>
        <strain evidence="3 4">NCTC13533</strain>
    </source>
</reference>
<dbReference type="EMBL" id="CP033920">
    <property type="protein sequence ID" value="AZA49436.1"/>
    <property type="molecule type" value="Genomic_DNA"/>
</dbReference>
<evidence type="ECO:0000313" key="4">
    <source>
        <dbReference type="Proteomes" id="UP000255224"/>
    </source>
</evidence>
<gene>
    <name evidence="2" type="ORF">EG346_15160</name>
    <name evidence="3" type="ORF">NCTC13533_01530</name>
</gene>
<feature type="signal peptide" evidence="1">
    <location>
        <begin position="1"/>
        <end position="18"/>
    </location>
</feature>
<sequence length="434" mass="46549">MTRKAILLSLLISGLTTAQVGVNIAEPNTTLDVSAKRNSANVLTDTAQTYGLQAPRLTRAELASLTAPYGTNQNGALVYITDITGGDALGQRINVNTIGYYYFDGALWQKVANQNIYSNDGTIANPFRTVRMYTSTASKIGFNASFSAASTSQKTRMPTFSFLGGEVNNMVFQNGSSLSTADYKFESTGALFSNSTVGFYPKYSYLFSSNFSDVARLWQMMTGRAANGTDTNDLFIGGIPDSKIVANPGTISFVVDADLNLNNYAFDNSTTPMVINGTGTEISAGVYRSTVTINNTDLYLTNLENVTPSTEAAGQVLTLIQNPSDITKVKAVWRTPGTSASQSRAIVRTTQNRTILDTDEIVVNDAAVPVTYTFTSSYPAGKSLLIVNKSTQDISTDPPVGGSIMSDNNTSIQINTSAEYIHLGSGEWIRVNAN</sequence>
<evidence type="ECO:0000313" key="2">
    <source>
        <dbReference type="EMBL" id="AZA49436.1"/>
    </source>
</evidence>
<reference evidence="2" key="2">
    <citation type="submission" date="2018-11" db="EMBL/GenBank/DDBJ databases">
        <title>Proposal to divide the Flavobacteriaceae and reorganize its genera based on Amino Acid Identity values calculated from whole genome sequences.</title>
        <authorList>
            <person name="Nicholson A.C."/>
            <person name="Gulvik C.A."/>
            <person name="Whitney A.M."/>
            <person name="Humrighouse B.W."/>
            <person name="Bell M."/>
            <person name="Holmes B."/>
            <person name="Steigerwalt A."/>
            <person name="Villarma A."/>
            <person name="Sheth M."/>
            <person name="Batra D."/>
            <person name="Pryor J."/>
            <person name="Bernardet J.-F."/>
            <person name="Hugo C."/>
            <person name="Kampfer P."/>
            <person name="Newman J."/>
            <person name="Mcquiston J.R."/>
        </authorList>
    </citation>
    <scope>NUCLEOTIDE SEQUENCE [LARGE SCALE GENOMIC DNA]</scope>
    <source>
        <strain evidence="2">G0188</strain>
    </source>
</reference>
<evidence type="ECO:0000256" key="1">
    <source>
        <dbReference type="SAM" id="SignalP"/>
    </source>
</evidence>
<feature type="chain" id="PRO_5044585980" evidence="1">
    <location>
        <begin position="19"/>
        <end position="434"/>
    </location>
</feature>
<reference evidence="5" key="3">
    <citation type="submission" date="2018-11" db="EMBL/GenBank/DDBJ databases">
        <title>Proposal to divide the Flavobacteriaceae and reorganize its genera based on Amino Acid Identity values calculated from whole genome sequences.</title>
        <authorList>
            <person name="Nicholson A.C."/>
            <person name="Gulvik C.A."/>
            <person name="Whitney A.M."/>
            <person name="Humrighouse B.W."/>
            <person name="Bell M."/>
            <person name="Holmes B."/>
            <person name="Steigerwalt A.G."/>
            <person name="Villarma A."/>
            <person name="Sheth M."/>
            <person name="Batra D."/>
            <person name="Pryor J."/>
            <person name="Bernardet J.-F."/>
            <person name="Hugo C."/>
            <person name="Kampfer P."/>
            <person name="Newman J."/>
            <person name="McQuiston J.R."/>
        </authorList>
    </citation>
    <scope>NUCLEOTIDE SEQUENCE [LARGE SCALE GENOMIC DNA]</scope>
    <source>
        <strain evidence="5">G0188</strain>
    </source>
</reference>
<accession>A0A376DRN3</accession>
<name>A0A376DRN3_CHRCU</name>
<evidence type="ECO:0000313" key="3">
    <source>
        <dbReference type="EMBL" id="STC94342.1"/>
    </source>
</evidence>
<dbReference type="RefSeq" id="WP_123879667.1">
    <property type="nucleotide sequence ID" value="NZ_CP033920.1"/>
</dbReference>
<keyword evidence="5" id="KW-1185">Reference proteome</keyword>
<dbReference type="KEGG" id="ccau:EG346_15160"/>
<protein>
    <submittedName>
        <fullName evidence="3">Uncharacterized protein</fullName>
    </submittedName>
</protein>
<evidence type="ECO:0000313" key="5">
    <source>
        <dbReference type="Proteomes" id="UP000273270"/>
    </source>
</evidence>
<dbReference type="EMBL" id="UFVQ01000003">
    <property type="protein sequence ID" value="STC94342.1"/>
    <property type="molecule type" value="Genomic_DNA"/>
</dbReference>
<dbReference type="Proteomes" id="UP000255224">
    <property type="component" value="Unassembled WGS sequence"/>
</dbReference>
<organism evidence="3 4">
    <name type="scientific">Chryseobacterium carnipullorum</name>
    <dbReference type="NCBI Taxonomy" id="1124835"/>
    <lineage>
        <taxon>Bacteria</taxon>
        <taxon>Pseudomonadati</taxon>
        <taxon>Bacteroidota</taxon>
        <taxon>Flavobacteriia</taxon>
        <taxon>Flavobacteriales</taxon>
        <taxon>Weeksellaceae</taxon>
        <taxon>Chryseobacterium group</taxon>
        <taxon>Chryseobacterium</taxon>
    </lineage>
</organism>
<accession>A0A3G6M7B9</accession>
<dbReference type="AlphaFoldDB" id="A0A376DRN3"/>
<keyword evidence="1" id="KW-0732">Signal</keyword>
<dbReference type="Proteomes" id="UP000273270">
    <property type="component" value="Chromosome"/>
</dbReference>
<proteinExistence type="predicted"/>
<dbReference type="OrthoDB" id="1275270at2"/>